<sequence>MEKVSNKSWPSTLAPREKLIAHGPDALTDIELLALFLRTGTRGKHVLQFAEELLAQFGSFDKLMTADHQTLSATYGLGVSKCTQLRAIGEMAQRIFRSHLMREDAMTSPDMARRYLQQILVCREREVFVVMFLDNRNRLINHQELFQGTVNSVEVHPREIVRAALKINAAAIILAHNHPSGNAEPSRADREVTARVVKACLFLDIRVLDHLVIGAGEMVSFAEKGWL</sequence>
<evidence type="ECO:0000256" key="2">
    <source>
        <dbReference type="ARBA" id="ARBA00022723"/>
    </source>
</evidence>
<dbReference type="HOGENOM" id="CLU_073529_0_1_6"/>
<dbReference type="SUPFAM" id="SSF102712">
    <property type="entry name" value="JAB1/MPN domain"/>
    <property type="match status" value="1"/>
</dbReference>
<evidence type="ECO:0000313" key="9">
    <source>
        <dbReference type="Proteomes" id="UP000019028"/>
    </source>
</evidence>
<evidence type="ECO:0000313" key="8">
    <source>
        <dbReference type="EMBL" id="AHF78975.1"/>
    </source>
</evidence>
<evidence type="ECO:0000256" key="6">
    <source>
        <dbReference type="HAMAP-Rule" id="MF_00018"/>
    </source>
</evidence>
<dbReference type="Gene3D" id="3.40.140.10">
    <property type="entry name" value="Cytidine Deaminase, domain 2"/>
    <property type="match status" value="1"/>
</dbReference>
<dbReference type="GO" id="GO:0046872">
    <property type="term" value="F:metal ion binding"/>
    <property type="evidence" value="ECO:0007669"/>
    <property type="project" value="UniProtKB-KW"/>
</dbReference>
<dbReference type="OrthoDB" id="9804482at2"/>
<keyword evidence="3" id="KW-0378">Hydrolase</keyword>
<dbReference type="PANTHER" id="PTHR30471">
    <property type="entry name" value="DNA REPAIR PROTEIN RADC"/>
    <property type="match status" value="1"/>
</dbReference>
<feature type="domain" description="MPN" evidence="7">
    <location>
        <begin position="105"/>
        <end position="227"/>
    </location>
</feature>
<dbReference type="RefSeq" id="WP_025424097.1">
    <property type="nucleotide sequence ID" value="NZ_CP006569.1"/>
</dbReference>
<dbReference type="InterPro" id="IPR046778">
    <property type="entry name" value="UPF0758_N"/>
</dbReference>
<dbReference type="InterPro" id="IPR010994">
    <property type="entry name" value="RuvA_2-like"/>
</dbReference>
<dbReference type="InterPro" id="IPR022820">
    <property type="entry name" value="UPF0758_YicR"/>
</dbReference>
<dbReference type="PROSITE" id="PS50249">
    <property type="entry name" value="MPN"/>
    <property type="match status" value="1"/>
</dbReference>
<dbReference type="HAMAP" id="MF_00018">
    <property type="entry name" value="UPF0758_YicR"/>
    <property type="match status" value="1"/>
</dbReference>
<dbReference type="InterPro" id="IPR020891">
    <property type="entry name" value="UPF0758_CS"/>
</dbReference>
<evidence type="ECO:0000256" key="5">
    <source>
        <dbReference type="ARBA" id="ARBA00023049"/>
    </source>
</evidence>
<dbReference type="SUPFAM" id="SSF47781">
    <property type="entry name" value="RuvA domain 2-like"/>
    <property type="match status" value="1"/>
</dbReference>
<protein>
    <recommendedName>
        <fullName evidence="6">UPF0758 protein Sant_4019</fullName>
    </recommendedName>
</protein>
<evidence type="ECO:0000256" key="4">
    <source>
        <dbReference type="ARBA" id="ARBA00022833"/>
    </source>
</evidence>
<keyword evidence="2" id="KW-0479">Metal-binding</keyword>
<dbReference type="EMBL" id="CP006569">
    <property type="protein sequence ID" value="AHF78975.1"/>
    <property type="molecule type" value="Genomic_DNA"/>
</dbReference>
<dbReference type="Pfam" id="PF04002">
    <property type="entry name" value="RadC"/>
    <property type="match status" value="1"/>
</dbReference>
<dbReference type="PROSITE" id="PS01302">
    <property type="entry name" value="UPF0758"/>
    <property type="match status" value="1"/>
</dbReference>
<accession>W0I3D4</accession>
<keyword evidence="4" id="KW-0862">Zinc</keyword>
<evidence type="ECO:0000259" key="7">
    <source>
        <dbReference type="PROSITE" id="PS50249"/>
    </source>
</evidence>
<reference evidence="8 9" key="1">
    <citation type="journal article" date="2014" name="Genome Biol. Evol.">
        <title>Genome degeneration and adaptation in a nascent stage of symbiosis.</title>
        <authorList>
            <person name="Oakeson K.F."/>
            <person name="Gil R."/>
            <person name="Clayton A.L."/>
            <person name="Dunn D.M."/>
            <person name="von Niederhausern A.C."/>
            <person name="Hamil C."/>
            <person name="Aoyagi A."/>
            <person name="Duval B."/>
            <person name="Baca A."/>
            <person name="Silva F.J."/>
            <person name="Vallier A."/>
            <person name="Jackson D.G."/>
            <person name="Latorre A."/>
            <person name="Weiss R.B."/>
            <person name="Heddi A."/>
            <person name="Moya A."/>
            <person name="Dale C."/>
        </authorList>
    </citation>
    <scope>NUCLEOTIDE SEQUENCE [LARGE SCALE GENOMIC DNA]</scope>
    <source>
        <strain evidence="8 9">HS1</strain>
    </source>
</reference>
<evidence type="ECO:0000256" key="1">
    <source>
        <dbReference type="ARBA" id="ARBA00022670"/>
    </source>
</evidence>
<name>W0I3D4_9GAMM</name>
<dbReference type="NCBIfam" id="TIGR00608">
    <property type="entry name" value="radc"/>
    <property type="match status" value="1"/>
</dbReference>
<dbReference type="PANTHER" id="PTHR30471:SF3">
    <property type="entry name" value="UPF0758 PROTEIN YEES-RELATED"/>
    <property type="match status" value="1"/>
</dbReference>
<gene>
    <name evidence="8" type="primary">radC</name>
    <name evidence="8" type="ORF">Sant_4019</name>
</gene>
<comment type="similarity">
    <text evidence="6">Belongs to the UPF0758 family. YicR subfamily.</text>
</comment>
<dbReference type="InterPro" id="IPR001405">
    <property type="entry name" value="UPF0758"/>
</dbReference>
<dbReference type="InterPro" id="IPR025657">
    <property type="entry name" value="RadC_JAB"/>
</dbReference>
<keyword evidence="5" id="KW-0482">Metalloprotease</keyword>
<dbReference type="InterPro" id="IPR037518">
    <property type="entry name" value="MPN"/>
</dbReference>
<keyword evidence="1" id="KW-0645">Protease</keyword>
<organism evidence="8 9">
    <name type="scientific">Sodalis praecaptivus</name>
    <dbReference type="NCBI Taxonomy" id="1239307"/>
    <lineage>
        <taxon>Bacteria</taxon>
        <taxon>Pseudomonadati</taxon>
        <taxon>Pseudomonadota</taxon>
        <taxon>Gammaproteobacteria</taxon>
        <taxon>Enterobacterales</taxon>
        <taxon>Bruguierivoracaceae</taxon>
        <taxon>Sodalis</taxon>
    </lineage>
</organism>
<dbReference type="AlphaFoldDB" id="W0I3D4"/>
<keyword evidence="9" id="KW-1185">Reference proteome</keyword>
<dbReference type="Proteomes" id="UP000019028">
    <property type="component" value="Chromosome"/>
</dbReference>
<evidence type="ECO:0000256" key="3">
    <source>
        <dbReference type="ARBA" id="ARBA00022801"/>
    </source>
</evidence>
<dbReference type="Gene3D" id="1.10.150.20">
    <property type="entry name" value="5' to 3' exonuclease, C-terminal subdomain"/>
    <property type="match status" value="1"/>
</dbReference>
<dbReference type="CDD" id="cd08071">
    <property type="entry name" value="MPN_DUF2466"/>
    <property type="match status" value="1"/>
</dbReference>
<dbReference type="Pfam" id="PF20582">
    <property type="entry name" value="UPF0758_N"/>
    <property type="match status" value="1"/>
</dbReference>
<dbReference type="NCBIfam" id="NF000642">
    <property type="entry name" value="PRK00024.1"/>
    <property type="match status" value="1"/>
</dbReference>
<dbReference type="KEGG" id="sod:Sant_4019"/>
<dbReference type="GO" id="GO:0008237">
    <property type="term" value="F:metallopeptidase activity"/>
    <property type="evidence" value="ECO:0007669"/>
    <property type="project" value="UniProtKB-KW"/>
</dbReference>
<dbReference type="GO" id="GO:0006508">
    <property type="term" value="P:proteolysis"/>
    <property type="evidence" value="ECO:0007669"/>
    <property type="project" value="UniProtKB-KW"/>
</dbReference>
<dbReference type="PATRIC" id="fig|1239307.3.peg.4434"/>
<proteinExistence type="inferred from homology"/>